<evidence type="ECO:0000313" key="3">
    <source>
        <dbReference type="Proteomes" id="UP000321199"/>
    </source>
</evidence>
<organism evidence="2 3">
    <name type="scientific">Comamonas flocculans</name>
    <dbReference type="NCBI Taxonomy" id="2597701"/>
    <lineage>
        <taxon>Bacteria</taxon>
        <taxon>Pseudomonadati</taxon>
        <taxon>Pseudomonadota</taxon>
        <taxon>Betaproteobacteria</taxon>
        <taxon>Burkholderiales</taxon>
        <taxon>Comamonadaceae</taxon>
        <taxon>Comamonas</taxon>
    </lineage>
</organism>
<dbReference type="OrthoDB" id="9798754at2"/>
<dbReference type="PANTHER" id="PTHR38590">
    <property type="entry name" value="BLL0828 PROTEIN"/>
    <property type="match status" value="1"/>
</dbReference>
<dbReference type="InterPro" id="IPR047216">
    <property type="entry name" value="Endonuclease_DUF559_bact"/>
</dbReference>
<keyword evidence="3" id="KW-1185">Reference proteome</keyword>
<dbReference type="Pfam" id="PF04480">
    <property type="entry name" value="DUF559"/>
    <property type="match status" value="1"/>
</dbReference>
<evidence type="ECO:0000259" key="1">
    <source>
        <dbReference type="Pfam" id="PF04480"/>
    </source>
</evidence>
<evidence type="ECO:0000313" key="2">
    <source>
        <dbReference type="EMBL" id="QEA13282.1"/>
    </source>
</evidence>
<feature type="domain" description="DUF559" evidence="1">
    <location>
        <begin position="9"/>
        <end position="113"/>
    </location>
</feature>
<dbReference type="EMBL" id="CP042344">
    <property type="protein sequence ID" value="QEA13282.1"/>
    <property type="molecule type" value="Genomic_DNA"/>
</dbReference>
<reference evidence="2 3" key="1">
    <citation type="submission" date="2019-07" db="EMBL/GenBank/DDBJ databases">
        <title>Complete genome sequence of Comamonas sp. NLF 7-7 isolated from livestock.</title>
        <authorList>
            <person name="Kim D.H."/>
            <person name="Kim J.G."/>
        </authorList>
    </citation>
    <scope>NUCLEOTIDE SEQUENCE [LARGE SCALE GENOMIC DNA]</scope>
    <source>
        <strain evidence="2 3">NLF 7-7</strain>
    </source>
</reference>
<dbReference type="CDD" id="cd01038">
    <property type="entry name" value="Endonuclease_DUF559"/>
    <property type="match status" value="1"/>
</dbReference>
<protein>
    <submittedName>
        <fullName evidence="2">DUF559 domain-containing protein</fullName>
    </submittedName>
</protein>
<dbReference type="RefSeq" id="WP_146912874.1">
    <property type="nucleotide sequence ID" value="NZ_CP042344.1"/>
</dbReference>
<dbReference type="Proteomes" id="UP000321199">
    <property type="component" value="Chromosome"/>
</dbReference>
<dbReference type="InterPro" id="IPR007569">
    <property type="entry name" value="DUF559"/>
</dbReference>
<dbReference type="KEGG" id="cof:FOZ74_09710"/>
<dbReference type="PANTHER" id="PTHR38590:SF1">
    <property type="entry name" value="BLL0828 PROTEIN"/>
    <property type="match status" value="1"/>
</dbReference>
<proteinExistence type="predicted"/>
<dbReference type="InterPro" id="IPR011335">
    <property type="entry name" value="Restrct_endonuc-II-like"/>
</dbReference>
<sequence length="135" mass="15254">MQYQASTRARSNAPVLRSAMTDSERKLWSRLRGEQLGVKFRRQHPLGSYVADFACLAPRLIVELDGSQHLAQAGYDARRDAFFRHQGFEVLRFDSSAPLTQLEGVLQRILETLHALQAPIPAFPQRGKELTHQGV</sequence>
<name>A0A5B8RX78_9BURK</name>
<accession>A0A5B8RX78</accession>
<dbReference type="Gene3D" id="3.40.960.10">
    <property type="entry name" value="VSR Endonuclease"/>
    <property type="match status" value="1"/>
</dbReference>
<dbReference type="SUPFAM" id="SSF52980">
    <property type="entry name" value="Restriction endonuclease-like"/>
    <property type="match status" value="1"/>
</dbReference>
<dbReference type="AlphaFoldDB" id="A0A5B8RX78"/>
<gene>
    <name evidence="2" type="ORF">FOZ74_09710</name>
</gene>